<dbReference type="SUPFAM" id="SSF55469">
    <property type="entry name" value="FMN-dependent nitroreductase-like"/>
    <property type="match status" value="1"/>
</dbReference>
<comment type="similarity">
    <text evidence="1">Belongs to the nitroreductase family.</text>
</comment>
<evidence type="ECO:0000256" key="2">
    <source>
        <dbReference type="ARBA" id="ARBA00023002"/>
    </source>
</evidence>
<dbReference type="AlphaFoldDB" id="A0A974NJ75"/>
<dbReference type="CDD" id="cd02137">
    <property type="entry name" value="MhqN-like"/>
    <property type="match status" value="1"/>
</dbReference>
<protein>
    <submittedName>
        <fullName evidence="4">Nitroreductase family protein</fullName>
    </submittedName>
</protein>
<dbReference type="InterPro" id="IPR000415">
    <property type="entry name" value="Nitroreductase-like"/>
</dbReference>
<evidence type="ECO:0000256" key="1">
    <source>
        <dbReference type="ARBA" id="ARBA00007118"/>
    </source>
</evidence>
<dbReference type="Pfam" id="PF00881">
    <property type="entry name" value="Nitroreductase"/>
    <property type="match status" value="1"/>
</dbReference>
<dbReference type="Gene3D" id="3.40.109.10">
    <property type="entry name" value="NADH Oxidase"/>
    <property type="match status" value="1"/>
</dbReference>
<dbReference type="PANTHER" id="PTHR43673:SF3">
    <property type="entry name" value="NAD(P)H NITROREDUCTASE YODC-RELATED"/>
    <property type="match status" value="1"/>
</dbReference>
<dbReference type="Proteomes" id="UP000595254">
    <property type="component" value="Chromosome"/>
</dbReference>
<name>A0A974NJ75_PERPY</name>
<organism evidence="4 5">
    <name type="scientific">Peribacillus psychrosaccharolyticus</name>
    <name type="common">Bacillus psychrosaccharolyticus</name>
    <dbReference type="NCBI Taxonomy" id="1407"/>
    <lineage>
        <taxon>Bacteria</taxon>
        <taxon>Bacillati</taxon>
        <taxon>Bacillota</taxon>
        <taxon>Bacilli</taxon>
        <taxon>Bacillales</taxon>
        <taxon>Bacillaceae</taxon>
        <taxon>Peribacillus</taxon>
    </lineage>
</organism>
<keyword evidence="5" id="KW-1185">Reference proteome</keyword>
<reference evidence="4 5" key="1">
    <citation type="submission" date="2021-01" db="EMBL/GenBank/DDBJ databases">
        <title>FDA dAtabase for Regulatory Grade micrObial Sequences (FDA-ARGOS): Supporting development and validation of Infectious Disease Dx tests.</title>
        <authorList>
            <person name="Nelson B."/>
            <person name="Plummer A."/>
            <person name="Tallon L."/>
            <person name="Sadzewicz L."/>
            <person name="Zhao X."/>
            <person name="Boylan J."/>
            <person name="Ott S."/>
            <person name="Bowen H."/>
            <person name="Vavikolanu K."/>
            <person name="Mehta A."/>
            <person name="Aluvathingal J."/>
            <person name="Nadendla S."/>
            <person name="Myers T."/>
            <person name="Yan Y."/>
            <person name="Sichtig H."/>
        </authorList>
    </citation>
    <scope>NUCLEOTIDE SEQUENCE [LARGE SCALE GENOMIC DNA]</scope>
    <source>
        <strain evidence="4 5">FDAARGOS_1161</strain>
    </source>
</reference>
<dbReference type="GO" id="GO:0016491">
    <property type="term" value="F:oxidoreductase activity"/>
    <property type="evidence" value="ECO:0007669"/>
    <property type="project" value="UniProtKB-KW"/>
</dbReference>
<feature type="domain" description="Nitroreductase" evidence="3">
    <location>
        <begin position="13"/>
        <end position="188"/>
    </location>
</feature>
<dbReference type="PANTHER" id="PTHR43673">
    <property type="entry name" value="NAD(P)H NITROREDUCTASE YDGI-RELATED"/>
    <property type="match status" value="1"/>
</dbReference>
<proteinExistence type="inferred from homology"/>
<evidence type="ECO:0000313" key="4">
    <source>
        <dbReference type="EMBL" id="QQS98679.1"/>
    </source>
</evidence>
<evidence type="ECO:0000313" key="5">
    <source>
        <dbReference type="Proteomes" id="UP000595254"/>
    </source>
</evidence>
<gene>
    <name evidence="4" type="ORF">I6J18_13225</name>
</gene>
<evidence type="ECO:0000259" key="3">
    <source>
        <dbReference type="Pfam" id="PF00881"/>
    </source>
</evidence>
<accession>A0A974NJ75</accession>
<keyword evidence="2" id="KW-0560">Oxidoreductase</keyword>
<dbReference type="EMBL" id="CP068053">
    <property type="protein sequence ID" value="QQS98679.1"/>
    <property type="molecule type" value="Genomic_DNA"/>
</dbReference>
<sequence>MTMPTDQTLSTIIKERHSVRKYDPSYKISKEELEEMLNEAILAPSSSNLQPWRFLVIADQEVKKELRPIANNQEAVETSSAVIAVLGDTEMFKNVDKIYSMNVDAGFMDEGTRDRIVQNTLNSYPLAPKTALESIASFDAGLISMQLMLIARSRGYDTVTMGGFNKQQFSEKFKVEDRYVPIVLIAIGQSAGPSFQSSRLPLNEIAKFI</sequence>
<dbReference type="KEGG" id="ppsr:I6J18_13225"/>
<dbReference type="RefSeq" id="WP_040376753.1">
    <property type="nucleotide sequence ID" value="NZ_CP068053.1"/>
</dbReference>
<dbReference type="InterPro" id="IPR029479">
    <property type="entry name" value="Nitroreductase"/>
</dbReference>